<name>A0ACB9YGC2_PLABR</name>
<accession>A0ACB9YGC2</accession>
<organism evidence="1 2">
    <name type="scientific">Plasmodium brasilianum</name>
    <dbReference type="NCBI Taxonomy" id="5824"/>
    <lineage>
        <taxon>Eukaryota</taxon>
        <taxon>Sar</taxon>
        <taxon>Alveolata</taxon>
        <taxon>Apicomplexa</taxon>
        <taxon>Aconoidasida</taxon>
        <taxon>Haemosporida</taxon>
        <taxon>Plasmodiidae</taxon>
        <taxon>Plasmodium</taxon>
        <taxon>Plasmodium (Plasmodium)</taxon>
    </lineage>
</organism>
<reference evidence="1" key="1">
    <citation type="submission" date="2022-06" db="EMBL/GenBank/DDBJ databases">
        <title>The First Complete Genome of the Simian Malaria Parasite Plasmodium brasilianum.</title>
        <authorList>
            <person name="Bajic M."/>
            <person name="Ravishankar S."/>
        </authorList>
    </citation>
    <scope>NUCLEOTIDE SEQUENCE</scope>
    <source>
        <strain evidence="1">Bolivian I</strain>
    </source>
</reference>
<dbReference type="Proteomes" id="UP001056978">
    <property type="component" value="Chromosome 1"/>
</dbReference>
<sequence length="220" mass="24729">MTKKKLEGNIGEIISNNENNLGGSSESLEAFVEGKVKVVDKGNYIDYEGVANLNVHKGGSSRKNDDTGSSISTNITSSIGRFTSGVDNHKMYMNHTVKYSFFDCTLIIGCILKRKHGRWICNIQDINDKGLCVPDRRVQLCIHKIKDVRNGNDVTDLKKQLLASLNTEAYLLLQKWKEDNRLNYKEFCNDLKYDFADIGNVIKGTDIKGHGHSMIVEKIL</sequence>
<evidence type="ECO:0000313" key="1">
    <source>
        <dbReference type="EMBL" id="KAI4841170.1"/>
    </source>
</evidence>
<proteinExistence type="predicted"/>
<protein>
    <submittedName>
        <fullName evidence="1">DBP2</fullName>
    </submittedName>
</protein>
<comment type="caution">
    <text evidence="1">The sequence shown here is derived from an EMBL/GenBank/DDBJ whole genome shotgun (WGS) entry which is preliminary data.</text>
</comment>
<keyword evidence="2" id="KW-1185">Reference proteome</keyword>
<evidence type="ECO:0000313" key="2">
    <source>
        <dbReference type="Proteomes" id="UP001056978"/>
    </source>
</evidence>
<dbReference type="EMBL" id="CM043769">
    <property type="protein sequence ID" value="KAI4841170.1"/>
    <property type="molecule type" value="Genomic_DNA"/>
</dbReference>
<gene>
    <name evidence="1" type="ORF">MKS88_000405</name>
</gene>